<dbReference type="HOGENOM" id="CLU_413613_0_0_1"/>
<accession>A0DGY6</accession>
<dbReference type="OrthoDB" id="309081at2759"/>
<evidence type="ECO:0000313" key="2">
    <source>
        <dbReference type="Proteomes" id="UP000000600"/>
    </source>
</evidence>
<dbReference type="Proteomes" id="UP000000600">
    <property type="component" value="Unassembled WGS sequence"/>
</dbReference>
<dbReference type="OMA" id="EQIEFAY"/>
<dbReference type="RefSeq" id="XP_001449700.1">
    <property type="nucleotide sequence ID" value="XM_001449663.1"/>
</dbReference>
<evidence type="ECO:0000313" key="1">
    <source>
        <dbReference type="EMBL" id="CAK82303.1"/>
    </source>
</evidence>
<dbReference type="EMBL" id="CT868429">
    <property type="protein sequence ID" value="CAK82303.1"/>
    <property type="molecule type" value="Genomic_DNA"/>
</dbReference>
<keyword evidence="2" id="KW-1185">Reference proteome</keyword>
<dbReference type="SUPFAM" id="SSF53300">
    <property type="entry name" value="vWA-like"/>
    <property type="match status" value="1"/>
</dbReference>
<protein>
    <recommendedName>
        <fullName evidence="3">VWFA domain-containing protein</fullName>
    </recommendedName>
</protein>
<dbReference type="InParanoid" id="A0DGY6"/>
<organism evidence="1 2">
    <name type="scientific">Paramecium tetraurelia</name>
    <dbReference type="NCBI Taxonomy" id="5888"/>
    <lineage>
        <taxon>Eukaryota</taxon>
        <taxon>Sar</taxon>
        <taxon>Alveolata</taxon>
        <taxon>Ciliophora</taxon>
        <taxon>Intramacronucleata</taxon>
        <taxon>Oligohymenophorea</taxon>
        <taxon>Peniculida</taxon>
        <taxon>Parameciidae</taxon>
        <taxon>Paramecium</taxon>
    </lineage>
</organism>
<dbReference type="AlphaFoldDB" id="A0DGY6"/>
<gene>
    <name evidence="1" type="ORF">GSPATT00002432001</name>
</gene>
<name>A0DGY6_PARTE</name>
<dbReference type="InterPro" id="IPR036465">
    <property type="entry name" value="vWFA_dom_sf"/>
</dbReference>
<dbReference type="KEGG" id="ptm:GSPATT00002432001"/>
<dbReference type="GeneID" id="5035485"/>
<evidence type="ECO:0008006" key="3">
    <source>
        <dbReference type="Google" id="ProtNLM"/>
    </source>
</evidence>
<proteinExistence type="predicted"/>
<reference evidence="1 2" key="1">
    <citation type="journal article" date="2006" name="Nature">
        <title>Global trends of whole-genome duplications revealed by the ciliate Paramecium tetraurelia.</title>
        <authorList>
            <consortium name="Genoscope"/>
            <person name="Aury J.-M."/>
            <person name="Jaillon O."/>
            <person name="Duret L."/>
            <person name="Noel B."/>
            <person name="Jubin C."/>
            <person name="Porcel B.M."/>
            <person name="Segurens B."/>
            <person name="Daubin V."/>
            <person name="Anthouard V."/>
            <person name="Aiach N."/>
            <person name="Arnaiz O."/>
            <person name="Billaut A."/>
            <person name="Beisson J."/>
            <person name="Blanc I."/>
            <person name="Bouhouche K."/>
            <person name="Camara F."/>
            <person name="Duharcourt S."/>
            <person name="Guigo R."/>
            <person name="Gogendeau D."/>
            <person name="Katinka M."/>
            <person name="Keller A.-M."/>
            <person name="Kissmehl R."/>
            <person name="Klotz C."/>
            <person name="Koll F."/>
            <person name="Le Moue A."/>
            <person name="Lepere C."/>
            <person name="Malinsky S."/>
            <person name="Nowacki M."/>
            <person name="Nowak J.K."/>
            <person name="Plattner H."/>
            <person name="Poulain J."/>
            <person name="Ruiz F."/>
            <person name="Serrano V."/>
            <person name="Zagulski M."/>
            <person name="Dessen P."/>
            <person name="Betermier M."/>
            <person name="Weissenbach J."/>
            <person name="Scarpelli C."/>
            <person name="Schachter V."/>
            <person name="Sperling L."/>
            <person name="Meyer E."/>
            <person name="Cohen J."/>
            <person name="Wincker P."/>
        </authorList>
    </citation>
    <scope>NUCLEOTIDE SEQUENCE [LARGE SCALE GENOMIC DNA]</scope>
    <source>
        <strain evidence="1 2">Stock d4-2</strain>
    </source>
</reference>
<sequence length="664" mass="79052">MNREYKYIIQAYEQTFGYLLETQRIQYQWSTNLTSIHPYLNEERGNLTMALAQLFQLMLQNEFPTQYVTITLVTDGREPFDINAIMELCQQIKLHFTVQILCIAFGNQFPITLINSLKDAIQNQDFKTQSFFQIARSDYQSYVQIKKELQYAFQQISQNLIMTPQKHFLNFEVFTSITLRQPQNYIASNELFLAWSDQKIIIGDQQIESINSTISILQFLRKSIQNIYANIDLQIDQIIQEFQQAIQFVRKINIESKAEHTQEQEIVNLILKIMEQIEFAYNNQDIISSQYQIEQFKYLISCDNPNNFKDFLDNSKITESQGQFQNFALNIKTQLQILLTFNNSKQNQEYEIEFFFKYTKILKYCIKNISQVLEALPPNTLQKTLQELIGSLIKLSKEVFSSEYFNISTIEQYQQLFQINEYFRYLKRLQTENSLNEIKLLINQISTLDLDIQNPLDPYFQLSYLPLLNFNNQESILEKYLIFVIDKREELKIYTDPFLKSYGEIFSKISQKKRMEVYWYNNPTTNFKIHNNKDFEKIEFQSFKLLLDSLKDKLHLKKKQIQLLILTDNEQSYENLHFQIRYAEFSNYNFKIIHISIGMKLLSYLENKFSQQNNSQAQQNKGLIKIIPKPQFSQQTNQEQNSQRSNNNQKILQEIANYIDILNF</sequence>